<dbReference type="GO" id="GO:0008289">
    <property type="term" value="F:lipid binding"/>
    <property type="evidence" value="ECO:0007669"/>
    <property type="project" value="InterPro"/>
</dbReference>
<proteinExistence type="predicted"/>
<dbReference type="PANTHER" id="PTHR10774:SF190">
    <property type="entry name" value="C2 CALCIUM_LIPID-BINDING ENDONUCLEASE_EXONUCLEASE_PHOSPHATASE-RELATED"/>
    <property type="match status" value="1"/>
</dbReference>
<evidence type="ECO:0000259" key="2">
    <source>
        <dbReference type="PROSITE" id="PS50004"/>
    </source>
</evidence>
<feature type="region of interest" description="Disordered" evidence="1">
    <location>
        <begin position="1691"/>
        <end position="1724"/>
    </location>
</feature>
<gene>
    <name evidence="3" type="ORF">ABB37_03838</name>
</gene>
<dbReference type="InterPro" id="IPR000008">
    <property type="entry name" value="C2_dom"/>
</dbReference>
<evidence type="ECO:0000313" key="4">
    <source>
        <dbReference type="Proteomes" id="UP000037923"/>
    </source>
</evidence>
<feature type="domain" description="C2" evidence="2">
    <location>
        <begin position="1505"/>
        <end position="1620"/>
    </location>
</feature>
<sequence>MGKLTIKVQKCQLYRPAVNGGSSINPRVTVIVDGTYRFQTRVKKDTFEPHYHESFFVGSTHRLAVIEISVYDVQEPIGLALPGIGIVTAARGVVRTQNCTMMDDSDQASAMNNGVMGAGASAGAGGSSSGSTPPVLLGRCYIATQRLVHDQRKRRTFHLGTPLGPLTSASLDDSETSMSAGEKRGNPPHKPGEQEGSSLLGQSLPPGIAGTVTISLESDTLGDPPNRLRLDEALEEQNVRGLRRFFLCYDKPKVQLLDVLMSHVRNPSELVENDGLNSVKNSLAPPKTGEKQKATSSTPRPSIRNGSLTSYTHSRVSSTANAAAANEDTLEPMPLSVHRDGLHEATAAANNGGDKNVTDSAGNSMARTSAPRKLVMRQLCIGGRAELTVDVPDKFETFEELMARLCAHYRAAEPGDFRMVMRVDGCTNLDKDLWNKSFIGSDDVYVVLRSEAEQFASEMVTLRNTVVWTEANTITLDVVNPHRFYVLLILMGCGGGKTYEIGRCCVSAAPLSQGHVSRRDMFLCTGEGITRMATNGVAHLLARPVNFGFTPVDMAESVDDFYERLNRFFVRYDPLRLPEVDMLVKARLSEQETFMQELVVQYGREPGTVRLLIAVEFLISLRESAEMDLDEKEVRLLISMGFSTVRTKSMLVSQFAPTKVKEKYMFDVVRETDLIRIEVVNARREDVIYGRVDFSCLNTQRGVMNQRDLYLVGAAGTPDAYFSGIVRLKLYSDDVGHTYEVDTALEDSYAGRLRRYVHRRVPESLHRVNLAVATVFDMESFMAQMSLQYGDEDPTYALYFTVVGCRDLRSGIGGVNPYVVVRLGIDAYQTKTVKSSVEPDYFEFCEFYYDRPGDMVLTLVVMDQSDIGRDEELGRVAIPLIDVQPSKQYNDWLPLLLEKKNGKVKEMGTIGFKYTVVDLNLVDQTRLRLLKRHALRTDMEVPVVMEGLRGNRTSTLSSVGGTSRADVTSNAAATIKPGTPHPVSSTGQRWSNFKKYFQLAPLTGRTLRTVSSANAGASDVKGSSNGNEETTHVVKDQDTVSFNSTKSGVQRMPTLNLMDGGIHSVEEFCSADDSLLNSNMASETEADLSASMDFATDEGAEQMNTSVLPVDANESPNDVRGPSKMQLRVRLLSCTNLLKLTRNPPNPYVLLSTTCESHRSRVQFDTTEPRFNETFKFRVENPNTDFLSITVLTETLYGSKKLGHCTLSMRNVQRGAMRTRWTSLVVHPFKPNATEYGAIYLSLGAINFGMNYLPSMDAENRLREKLREYLTLHARPQLHRLEWYVGEFSQMESVLLGGWLHDGGSASGNLHGGVGHRMALGGRSGGAADSHMQAAELEVSVYGISHLYANGFLSEGSVVVKARVNGRTQAKTKPLAGTQGSFVFPEGQEPLRFTVDQPATALVEISVILNGKISVGDCFVSLEDLHRGVAKERTLMLVKDSKSSRAEPIGLVTLGVLSDNFGSSAPPPTAEDLALHSRLTRFCYFYLPTELVMVDVKYATTLNVAAYLNRMVQKYGPEPGEFHLRFTLDRVRNMRLRRDGSRTHLFCILRVGLQEFQTSIVEGEAEFVFCESFDLMVGLPSREKVELIVMRYSPSKNIVVGRTAASLDDVERQEKNDLELALVDHSGTKAASVWGVLKVSVYPQDFGRERGAHLRTQSSSEFGIDGVPNLAQTTYLFMNSTTAMEATQRRYGSSRASPLMAPGRAGSEKQLDKGSSLSWQQMRRADDPLSREESLFMDRSISPAALKDGTSAFVTIVGFAGLTLKEAEVYLRVSEGDTVLLKTKPIPVEQLVALEPASATFKVENVAANYESTYTLKLGVRNLFVADAVCHADFCVTRCPANRTVEKRLRLYDESGRFLGICRISVNMPKVHLPVQQWRHLSPSVFEPLMDDVASLLATYTPKDLRRLDVLLCRSRDIRELHRSLRLQLAPSVVATIYVAVHKIDFHSATLRHTCVVAATVGRFTCEAERRPPGASPVYPYGMSREGIAKLDFPLLRVDISETGPAALLTLSVSDRASKSKVEELGRTVVSLRALLTPAVFTMSEKVQVPLVSVRHASNRVHAVLIGTITFSILPPSFESYSSVVRFPTRVVEGFDRAYVRYYIRRISRLLNHYDDNSLVDIHARMYETYVSNRGWESGLPAYLADMVARWGPEVDECEPPPPISRGMNAAEEPPADAEDTANEASRPKELTATTASRLLE</sequence>
<evidence type="ECO:0000313" key="3">
    <source>
        <dbReference type="EMBL" id="KPA81481.1"/>
    </source>
</evidence>
<dbReference type="RefSeq" id="XP_015659920.1">
    <property type="nucleotide sequence ID" value="XM_015801300.1"/>
</dbReference>
<evidence type="ECO:0000256" key="1">
    <source>
        <dbReference type="SAM" id="MobiDB-lite"/>
    </source>
</evidence>
<feature type="compositionally biased region" description="Polar residues" evidence="1">
    <location>
        <begin position="2192"/>
        <end position="2201"/>
    </location>
</feature>
<feature type="region of interest" description="Disordered" evidence="1">
    <location>
        <begin position="347"/>
        <end position="369"/>
    </location>
</feature>
<dbReference type="GO" id="GO:0005783">
    <property type="term" value="C:endoplasmic reticulum"/>
    <property type="evidence" value="ECO:0007669"/>
    <property type="project" value="TreeGrafter"/>
</dbReference>
<dbReference type="PROSITE" id="PS50004">
    <property type="entry name" value="C2"/>
    <property type="match status" value="4"/>
</dbReference>
<feature type="compositionally biased region" description="Basic and acidic residues" evidence="1">
    <location>
        <begin position="181"/>
        <end position="193"/>
    </location>
</feature>
<feature type="region of interest" description="Disordered" evidence="1">
    <location>
        <begin position="272"/>
        <end position="330"/>
    </location>
</feature>
<feature type="domain" description="C2" evidence="2">
    <location>
        <begin position="779"/>
        <end position="893"/>
    </location>
</feature>
<dbReference type="InterPro" id="IPR045050">
    <property type="entry name" value="Synaptotagmin_plant"/>
</dbReference>
<name>A0A0N0DWF0_LEPPY</name>
<feature type="domain" description="C2" evidence="2">
    <location>
        <begin position="1108"/>
        <end position="1222"/>
    </location>
</feature>
<feature type="domain" description="C2" evidence="2">
    <location>
        <begin position="1"/>
        <end position="103"/>
    </location>
</feature>
<dbReference type="Proteomes" id="UP000037923">
    <property type="component" value="Unassembled WGS sequence"/>
</dbReference>
<dbReference type="OrthoDB" id="270970at2759"/>
<comment type="caution">
    <text evidence="3">The sequence shown here is derived from an EMBL/GenBank/DDBJ whole genome shotgun (WGS) entry which is preliminary data.</text>
</comment>
<dbReference type="PANTHER" id="PTHR10774">
    <property type="entry name" value="EXTENDED SYNAPTOTAGMIN-RELATED"/>
    <property type="match status" value="1"/>
</dbReference>
<dbReference type="Gene3D" id="2.60.40.150">
    <property type="entry name" value="C2 domain"/>
    <property type="match status" value="4"/>
</dbReference>
<dbReference type="SUPFAM" id="SSF49562">
    <property type="entry name" value="C2 domain (Calcium/lipid-binding domain, CaLB)"/>
    <property type="match status" value="4"/>
</dbReference>
<feature type="compositionally biased region" description="Polar residues" evidence="1">
    <location>
        <begin position="167"/>
        <end position="179"/>
    </location>
</feature>
<dbReference type="SMART" id="SM00239">
    <property type="entry name" value="C2"/>
    <property type="match status" value="5"/>
</dbReference>
<protein>
    <submittedName>
        <fullName evidence="3">Putative C2 domain protein</fullName>
    </submittedName>
</protein>
<dbReference type="InterPro" id="IPR035892">
    <property type="entry name" value="C2_domain_sf"/>
</dbReference>
<dbReference type="OMA" id="LEWYVGE"/>
<reference evidence="3 4" key="1">
    <citation type="submission" date="2015-07" db="EMBL/GenBank/DDBJ databases">
        <title>High-quality genome of monoxenous trypanosomatid Leptomonas pyrrhocoris.</title>
        <authorList>
            <person name="Flegontov P."/>
            <person name="Butenko A."/>
            <person name="Firsov S."/>
            <person name="Vlcek C."/>
            <person name="Logacheva M.D."/>
            <person name="Field M."/>
            <person name="Filatov D."/>
            <person name="Flegontova O."/>
            <person name="Gerasimov E."/>
            <person name="Jackson A.P."/>
            <person name="Kelly S."/>
            <person name="Opperdoes F."/>
            <person name="O'Reilly A."/>
            <person name="Votypka J."/>
            <person name="Yurchenko V."/>
            <person name="Lukes J."/>
        </authorList>
    </citation>
    <scope>NUCLEOTIDE SEQUENCE [LARGE SCALE GENOMIC DNA]</scope>
    <source>
        <strain evidence="3">H10</strain>
    </source>
</reference>
<dbReference type="Pfam" id="PF00168">
    <property type="entry name" value="C2"/>
    <property type="match status" value="4"/>
</dbReference>
<dbReference type="VEuPathDB" id="TriTrypDB:LpyrH10_06_2080"/>
<feature type="compositionally biased region" description="Polar residues" evidence="1">
    <location>
        <begin position="294"/>
        <end position="321"/>
    </location>
</feature>
<accession>A0A0N0DWF0</accession>
<dbReference type="CDD" id="cd00030">
    <property type="entry name" value="C2"/>
    <property type="match status" value="4"/>
</dbReference>
<keyword evidence="4" id="KW-1185">Reference proteome</keyword>
<dbReference type="EMBL" id="LGTL01000006">
    <property type="protein sequence ID" value="KPA81481.1"/>
    <property type="molecule type" value="Genomic_DNA"/>
</dbReference>
<feature type="region of interest" description="Disordered" evidence="1">
    <location>
        <begin position="156"/>
        <end position="210"/>
    </location>
</feature>
<feature type="region of interest" description="Disordered" evidence="1">
    <location>
        <begin position="2158"/>
        <end position="2201"/>
    </location>
</feature>
<dbReference type="GeneID" id="26904129"/>
<organism evidence="3 4">
    <name type="scientific">Leptomonas pyrrhocoris</name>
    <name type="common">Firebug parasite</name>
    <dbReference type="NCBI Taxonomy" id="157538"/>
    <lineage>
        <taxon>Eukaryota</taxon>
        <taxon>Discoba</taxon>
        <taxon>Euglenozoa</taxon>
        <taxon>Kinetoplastea</taxon>
        <taxon>Metakinetoplastina</taxon>
        <taxon>Trypanosomatida</taxon>
        <taxon>Trypanosomatidae</taxon>
        <taxon>Leishmaniinae</taxon>
        <taxon>Leptomonas</taxon>
    </lineage>
</organism>
<feature type="compositionally biased region" description="Polar residues" evidence="1">
    <location>
        <begin position="358"/>
        <end position="367"/>
    </location>
</feature>